<protein>
    <submittedName>
        <fullName evidence="2">Unannotated protein</fullName>
    </submittedName>
</protein>
<dbReference type="EMBL" id="CAEZYH010000005">
    <property type="protein sequence ID" value="CAB4708534.1"/>
    <property type="molecule type" value="Genomic_DNA"/>
</dbReference>
<evidence type="ECO:0000313" key="4">
    <source>
        <dbReference type="EMBL" id="CAB4892153.1"/>
    </source>
</evidence>
<evidence type="ECO:0000313" key="3">
    <source>
        <dbReference type="EMBL" id="CAB4856418.1"/>
    </source>
</evidence>
<dbReference type="EMBL" id="CAFBLJ010000005">
    <property type="protein sequence ID" value="CAB4856418.1"/>
    <property type="molecule type" value="Genomic_DNA"/>
</dbReference>
<dbReference type="AlphaFoldDB" id="A0A6J6V4U4"/>
<reference evidence="2" key="1">
    <citation type="submission" date="2020-05" db="EMBL/GenBank/DDBJ databases">
        <authorList>
            <person name="Chiriac C."/>
            <person name="Salcher M."/>
            <person name="Ghai R."/>
            <person name="Kavagutti S V."/>
        </authorList>
    </citation>
    <scope>NUCLEOTIDE SEQUENCE</scope>
</reference>
<evidence type="ECO:0000313" key="1">
    <source>
        <dbReference type="EMBL" id="CAB4708534.1"/>
    </source>
</evidence>
<dbReference type="EMBL" id="CAEZZP010000025">
    <property type="protein sequence ID" value="CAB4767220.1"/>
    <property type="molecule type" value="Genomic_DNA"/>
</dbReference>
<evidence type="ECO:0000313" key="2">
    <source>
        <dbReference type="EMBL" id="CAB4767220.1"/>
    </source>
</evidence>
<dbReference type="SUPFAM" id="SSF159245">
    <property type="entry name" value="AttH-like"/>
    <property type="match status" value="1"/>
</dbReference>
<organism evidence="2">
    <name type="scientific">freshwater metagenome</name>
    <dbReference type="NCBI Taxonomy" id="449393"/>
    <lineage>
        <taxon>unclassified sequences</taxon>
        <taxon>metagenomes</taxon>
        <taxon>ecological metagenomes</taxon>
    </lineage>
</organism>
<dbReference type="EMBL" id="CAFBPS010000060">
    <property type="protein sequence ID" value="CAB5030315.1"/>
    <property type="molecule type" value="Genomic_DNA"/>
</dbReference>
<accession>A0A6J6V4U4</accession>
<dbReference type="EMBL" id="CAFBMF010000017">
    <property type="protein sequence ID" value="CAB4892153.1"/>
    <property type="molecule type" value="Genomic_DNA"/>
</dbReference>
<evidence type="ECO:0000313" key="5">
    <source>
        <dbReference type="EMBL" id="CAB5030315.1"/>
    </source>
</evidence>
<gene>
    <name evidence="1" type="ORF">UFOPK2658_00247</name>
    <name evidence="2" type="ORF">UFOPK2880_00593</name>
    <name evidence="3" type="ORF">UFOPK3304_00179</name>
    <name evidence="4" type="ORF">UFOPK3494_00440</name>
    <name evidence="5" type="ORF">UFOPK4134_00911</name>
</gene>
<proteinExistence type="predicted"/>
<sequence>MLSSFDDYPIHSGSAPVNETGTSDPNHYDRYFFNGYRADASLYFAVAMGLYPNRHVADASFSVIVEGKEQISIHTSCRAHPDRAKANHVGPIQVNVLEPMKRHQIIVDSAEHGVKAELIFVARSGPVQEPHFLVKAGQRTLFDYTRLTQFGHWSGWVQVDGVRHEVDATSTYGSRDRSWGVRPVGPAAELGAPVGERQFYWLWAPINFENFATHFDVNEYASGKRWHETGFIIPDGDQAAHEMAQVEYATKWRSGTRWAQEFSIDLIDEAAGTHSIVLEPLYEFHMLGIGYGNPEWGHGHWKGELAVGSERWNLPVDKPCDPQNIHIQALCRATMTAADGVTHQGIGILEQLVLGPHEPTGLTGIIDPAQ</sequence>
<name>A0A6J6V4U4_9ZZZZ</name>